<dbReference type="PANTHER" id="PTHR11851">
    <property type="entry name" value="METALLOPROTEASE"/>
    <property type="match status" value="1"/>
</dbReference>
<feature type="domain" description="Peptidase M16 C-terminal" evidence="3">
    <location>
        <begin position="187"/>
        <end position="358"/>
    </location>
</feature>
<evidence type="ECO:0000256" key="1">
    <source>
        <dbReference type="SAM" id="MobiDB-lite"/>
    </source>
</evidence>
<evidence type="ECO:0000313" key="4">
    <source>
        <dbReference type="EMBL" id="AXI76537.1"/>
    </source>
</evidence>
<dbReference type="AlphaFoldDB" id="A0A345SS32"/>
<evidence type="ECO:0000259" key="2">
    <source>
        <dbReference type="Pfam" id="PF00675"/>
    </source>
</evidence>
<dbReference type="Pfam" id="PF00675">
    <property type="entry name" value="Peptidase_M16"/>
    <property type="match status" value="1"/>
</dbReference>
<sequence>MTTPTLPAHLLPDLRQAPPPPPLDHAARTLPSGLRIVAARRASVPMVELRLGVPFGGEEPRHCADAELLVSTLLCGTARRDRDAFERDLAGLGGTLRATVRPERLKITARAPVEGLPLLLDLLADCLTGAAYDPRAVEAERARLVDRVRIAERLPQYAARAALLRHCFGDHPAARETPSADQVAAVPREALPELHRTRLVPGGSVLVLAGDLTPGHALDAAATALADWSGAAPARAMPRPPAVLGGPVATVDRPGVRQADVWLAGPSLPRRDPEYPALHLAEQIVGGYFSSRLMRTLREEAGYVYSARCAAEEIGGQAVNLVQFGCDPRHAAEALDRTLAHLDRIGGDQPPTPEEVRSAAGYSRGVRSITLSSQTGLADALFDACVHDLAPDWLTEFPARLAATGTAQVRAAAARHLSAAAFTGVLLQP</sequence>
<dbReference type="SUPFAM" id="SSF63411">
    <property type="entry name" value="LuxS/MPP-like metallohydrolase"/>
    <property type="match status" value="2"/>
</dbReference>
<keyword evidence="5" id="KW-1185">Reference proteome</keyword>
<dbReference type="RefSeq" id="WP_114914140.1">
    <property type="nucleotide sequence ID" value="NZ_CP031264.1"/>
</dbReference>
<dbReference type="Proteomes" id="UP000249340">
    <property type="component" value="Chromosome"/>
</dbReference>
<gene>
    <name evidence="4" type="ORF">C7M71_002665</name>
</gene>
<dbReference type="KEGG" id="stri:C7M71_002665"/>
<reference evidence="5" key="1">
    <citation type="submission" date="2018-07" db="EMBL/GenBank/DDBJ databases">
        <title>Streptacidiphilus bronchialis DSM 106435 chromosome.</title>
        <authorList>
            <person name="Batra D."/>
            <person name="Gulvik C.A."/>
        </authorList>
    </citation>
    <scope>NUCLEOTIDE SEQUENCE [LARGE SCALE GENOMIC DNA]</scope>
    <source>
        <strain evidence="5">DSM 106435</strain>
    </source>
</reference>
<evidence type="ECO:0000313" key="5">
    <source>
        <dbReference type="Proteomes" id="UP000249340"/>
    </source>
</evidence>
<protein>
    <submittedName>
        <fullName evidence="4">Insulinase family protein</fullName>
    </submittedName>
</protein>
<dbReference type="Gene3D" id="3.30.830.10">
    <property type="entry name" value="Metalloenzyme, LuxS/M16 peptidase-like"/>
    <property type="match status" value="2"/>
</dbReference>
<feature type="domain" description="Peptidase M16 N-terminal" evidence="2">
    <location>
        <begin position="73"/>
        <end position="177"/>
    </location>
</feature>
<dbReference type="InterPro" id="IPR011765">
    <property type="entry name" value="Pept_M16_N"/>
</dbReference>
<accession>A0A345SS32</accession>
<proteinExistence type="predicted"/>
<dbReference type="EMBL" id="CP031264">
    <property type="protein sequence ID" value="AXI76537.1"/>
    <property type="molecule type" value="Genomic_DNA"/>
</dbReference>
<dbReference type="Pfam" id="PF05193">
    <property type="entry name" value="Peptidase_M16_C"/>
    <property type="match status" value="1"/>
</dbReference>
<dbReference type="PANTHER" id="PTHR11851:SF224">
    <property type="entry name" value="PROCESSING PROTEASE"/>
    <property type="match status" value="1"/>
</dbReference>
<dbReference type="InterPro" id="IPR007863">
    <property type="entry name" value="Peptidase_M16_C"/>
</dbReference>
<name>A0A345SS32_9ACTN</name>
<dbReference type="OrthoDB" id="9811314at2"/>
<evidence type="ECO:0000259" key="3">
    <source>
        <dbReference type="Pfam" id="PF05193"/>
    </source>
</evidence>
<organism evidence="4 5">
    <name type="scientific">Peterkaempfera bronchialis</name>
    <dbReference type="NCBI Taxonomy" id="2126346"/>
    <lineage>
        <taxon>Bacteria</taxon>
        <taxon>Bacillati</taxon>
        <taxon>Actinomycetota</taxon>
        <taxon>Actinomycetes</taxon>
        <taxon>Kitasatosporales</taxon>
        <taxon>Streptomycetaceae</taxon>
        <taxon>Peterkaempfera</taxon>
    </lineage>
</organism>
<dbReference type="InterPro" id="IPR011249">
    <property type="entry name" value="Metalloenz_LuxS/M16"/>
</dbReference>
<dbReference type="GO" id="GO:0046872">
    <property type="term" value="F:metal ion binding"/>
    <property type="evidence" value="ECO:0007669"/>
    <property type="project" value="InterPro"/>
</dbReference>
<feature type="region of interest" description="Disordered" evidence="1">
    <location>
        <begin position="1"/>
        <end position="24"/>
    </location>
</feature>
<dbReference type="InterPro" id="IPR050361">
    <property type="entry name" value="MPP/UQCRC_Complex"/>
</dbReference>